<keyword evidence="5" id="KW-1185">Reference proteome</keyword>
<feature type="signal peptide" evidence="3">
    <location>
        <begin position="1"/>
        <end position="23"/>
    </location>
</feature>
<evidence type="ECO:0000256" key="1">
    <source>
        <dbReference type="ARBA" id="ARBA00022729"/>
    </source>
</evidence>
<dbReference type="EMBL" id="MU151071">
    <property type="protein sequence ID" value="KAF9452455.1"/>
    <property type="molecule type" value="Genomic_DNA"/>
</dbReference>
<evidence type="ECO:0000256" key="2">
    <source>
        <dbReference type="SAM" id="MobiDB-lite"/>
    </source>
</evidence>
<dbReference type="InterPro" id="IPR036908">
    <property type="entry name" value="RlpA-like_sf"/>
</dbReference>
<protein>
    <recommendedName>
        <fullName evidence="6">RlpA-like protein double-psi beta-barrel domain-containing protein</fullName>
    </recommendedName>
</protein>
<evidence type="ECO:0008006" key="6">
    <source>
        <dbReference type="Google" id="ProtNLM"/>
    </source>
</evidence>
<evidence type="ECO:0000256" key="3">
    <source>
        <dbReference type="SAM" id="SignalP"/>
    </source>
</evidence>
<dbReference type="InterPro" id="IPR051477">
    <property type="entry name" value="Expansin_CellWall"/>
</dbReference>
<keyword evidence="1 3" id="KW-0732">Signal</keyword>
<dbReference type="Gene3D" id="2.40.40.10">
    <property type="entry name" value="RlpA-like domain"/>
    <property type="match status" value="1"/>
</dbReference>
<name>A0A9P6C810_9AGAR</name>
<dbReference type="CDD" id="cd22191">
    <property type="entry name" value="DPBB_RlpA_EXP_N-like"/>
    <property type="match status" value="1"/>
</dbReference>
<reference evidence="4" key="1">
    <citation type="submission" date="2020-11" db="EMBL/GenBank/DDBJ databases">
        <authorList>
            <consortium name="DOE Joint Genome Institute"/>
            <person name="Ahrendt S."/>
            <person name="Riley R."/>
            <person name="Andreopoulos W."/>
            <person name="Labutti K."/>
            <person name="Pangilinan J."/>
            <person name="Ruiz-Duenas F.J."/>
            <person name="Barrasa J.M."/>
            <person name="Sanchez-Garcia M."/>
            <person name="Camarero S."/>
            <person name="Miyauchi S."/>
            <person name="Serrano A."/>
            <person name="Linde D."/>
            <person name="Babiker R."/>
            <person name="Drula E."/>
            <person name="Ayuso-Fernandez I."/>
            <person name="Pacheco R."/>
            <person name="Padilla G."/>
            <person name="Ferreira P."/>
            <person name="Barriuso J."/>
            <person name="Kellner H."/>
            <person name="Castanera R."/>
            <person name="Alfaro M."/>
            <person name="Ramirez L."/>
            <person name="Pisabarro A.G."/>
            <person name="Kuo A."/>
            <person name="Tritt A."/>
            <person name="Lipzen A."/>
            <person name="He G."/>
            <person name="Yan M."/>
            <person name="Ng V."/>
            <person name="Cullen D."/>
            <person name="Martin F."/>
            <person name="Rosso M.-N."/>
            <person name="Henrissat B."/>
            <person name="Hibbett D."/>
            <person name="Martinez A.T."/>
            <person name="Grigoriev I.V."/>
        </authorList>
    </citation>
    <scope>NUCLEOTIDE SEQUENCE</scope>
    <source>
        <strain evidence="4">MF-IS2</strain>
    </source>
</reference>
<feature type="chain" id="PRO_5040212747" description="RlpA-like protein double-psi beta-barrel domain-containing protein" evidence="3">
    <location>
        <begin position="24"/>
        <end position="225"/>
    </location>
</feature>
<organism evidence="4 5">
    <name type="scientific">Macrolepiota fuliginosa MF-IS2</name>
    <dbReference type="NCBI Taxonomy" id="1400762"/>
    <lineage>
        <taxon>Eukaryota</taxon>
        <taxon>Fungi</taxon>
        <taxon>Dikarya</taxon>
        <taxon>Basidiomycota</taxon>
        <taxon>Agaricomycotina</taxon>
        <taxon>Agaricomycetes</taxon>
        <taxon>Agaricomycetidae</taxon>
        <taxon>Agaricales</taxon>
        <taxon>Agaricineae</taxon>
        <taxon>Agaricaceae</taxon>
        <taxon>Macrolepiota</taxon>
    </lineage>
</organism>
<dbReference type="SUPFAM" id="SSF50685">
    <property type="entry name" value="Barwin-like endoglucanases"/>
    <property type="match status" value="1"/>
</dbReference>
<dbReference type="AlphaFoldDB" id="A0A9P6C810"/>
<dbReference type="OrthoDB" id="406505at2759"/>
<evidence type="ECO:0000313" key="4">
    <source>
        <dbReference type="EMBL" id="KAF9452455.1"/>
    </source>
</evidence>
<dbReference type="PANTHER" id="PTHR31836">
    <property type="match status" value="1"/>
</dbReference>
<feature type="compositionally biased region" description="Basic and acidic residues" evidence="2">
    <location>
        <begin position="71"/>
        <end position="83"/>
    </location>
</feature>
<feature type="region of interest" description="Disordered" evidence="2">
    <location>
        <begin position="71"/>
        <end position="93"/>
    </location>
</feature>
<proteinExistence type="predicted"/>
<dbReference type="PANTHER" id="PTHR31836:SF22">
    <property type="entry name" value="RLPA-LIKE PROTEIN DOUBLE-PSI BETA-BARREL DOMAIN-CONTAINING PROTEIN"/>
    <property type="match status" value="1"/>
</dbReference>
<accession>A0A9P6C810</accession>
<evidence type="ECO:0000313" key="5">
    <source>
        <dbReference type="Proteomes" id="UP000807342"/>
    </source>
</evidence>
<comment type="caution">
    <text evidence="4">The sequence shown here is derived from an EMBL/GenBank/DDBJ whole genome shotgun (WGS) entry which is preliminary data.</text>
</comment>
<sequence length="225" mass="25296">MHTLCLLSCAFLVLFSILDVAEGKPNTARAVGMQKYTRPHSLGENYMFDARDGWQMINITNLQYKYRRNHTDTRQPNDAHGQEGRPSPKSGSGWDIQGTISRLMKGTGNPTRVVITWWYCRYTGHDLENPSCWSNGKWAPTDESFACALTLHGWSDRPQCFQFIELCNGPKKCIFVRVVDSCAGCAQGSKHVDLTKGAFKHLADPEVGRLDGVRMRVATEPLGNW</sequence>
<dbReference type="Proteomes" id="UP000807342">
    <property type="component" value="Unassembled WGS sequence"/>
</dbReference>
<gene>
    <name evidence="4" type="ORF">P691DRAFT_660930</name>
</gene>